<reference evidence="13" key="1">
    <citation type="submission" date="2021-06" db="EMBL/GenBank/DDBJ databases">
        <authorList>
            <person name="Kallberg Y."/>
            <person name="Tangrot J."/>
            <person name="Rosling A."/>
        </authorList>
    </citation>
    <scope>NUCLEOTIDE SEQUENCE</scope>
    <source>
        <strain evidence="13">BR232B</strain>
    </source>
</reference>
<comment type="similarity">
    <text evidence="3">Belongs to the TVP38/TMEM64 family.</text>
</comment>
<evidence type="ECO:0000256" key="4">
    <source>
        <dbReference type="ARBA" id="ARBA00013533"/>
    </source>
</evidence>
<dbReference type="PROSITE" id="PS00109">
    <property type="entry name" value="PROTEIN_KINASE_TYR"/>
    <property type="match status" value="1"/>
</dbReference>
<keyword evidence="9 11" id="KW-0472">Membrane</keyword>
<keyword evidence="7 11" id="KW-1133">Transmembrane helix</keyword>
<protein>
    <recommendedName>
        <fullName evidence="4">Golgi apparatus membrane protein TVP38</fullName>
    </recommendedName>
    <alternativeName>
        <fullName evidence="5">Golgi apparatus membrane protein tvp38</fullName>
    </alternativeName>
</protein>
<comment type="function">
    <text evidence="1">Golgi membrane protein involved in vesicular trafficking and spindle migration.</text>
</comment>
<dbReference type="InterPro" id="IPR011009">
    <property type="entry name" value="Kinase-like_dom_sf"/>
</dbReference>
<dbReference type="Pfam" id="PF09335">
    <property type="entry name" value="VTT_dom"/>
    <property type="match status" value="1"/>
</dbReference>
<feature type="compositionally biased region" description="Polar residues" evidence="10">
    <location>
        <begin position="1"/>
        <end position="24"/>
    </location>
</feature>
<feature type="domain" description="VTT" evidence="12">
    <location>
        <begin position="218"/>
        <end position="332"/>
    </location>
</feature>
<feature type="region of interest" description="Disordered" evidence="10">
    <location>
        <begin position="1"/>
        <end position="27"/>
    </location>
</feature>
<evidence type="ECO:0000256" key="6">
    <source>
        <dbReference type="ARBA" id="ARBA00022692"/>
    </source>
</evidence>
<name>A0A9N9F1H9_9GLOM</name>
<dbReference type="GO" id="GO:0016192">
    <property type="term" value="P:vesicle-mediated transport"/>
    <property type="evidence" value="ECO:0007669"/>
    <property type="project" value="TreeGrafter"/>
</dbReference>
<feature type="region of interest" description="Disordered" evidence="10">
    <location>
        <begin position="66"/>
        <end position="86"/>
    </location>
</feature>
<comment type="caution">
    <text evidence="13">The sequence shown here is derived from an EMBL/GenBank/DDBJ whole genome shotgun (WGS) entry which is preliminary data.</text>
</comment>
<dbReference type="InterPro" id="IPR008266">
    <property type="entry name" value="Tyr_kinase_AS"/>
</dbReference>
<dbReference type="Gene3D" id="1.10.510.10">
    <property type="entry name" value="Transferase(Phosphotransferase) domain 1"/>
    <property type="match status" value="1"/>
</dbReference>
<dbReference type="Proteomes" id="UP000789739">
    <property type="component" value="Unassembled WGS sequence"/>
</dbReference>
<evidence type="ECO:0000256" key="1">
    <source>
        <dbReference type="ARBA" id="ARBA00002978"/>
    </source>
</evidence>
<keyword evidence="8" id="KW-0333">Golgi apparatus</keyword>
<evidence type="ECO:0000256" key="11">
    <source>
        <dbReference type="SAM" id="Phobius"/>
    </source>
</evidence>
<evidence type="ECO:0000256" key="10">
    <source>
        <dbReference type="SAM" id="MobiDB-lite"/>
    </source>
</evidence>
<proteinExistence type="inferred from homology"/>
<gene>
    <name evidence="13" type="ORF">PBRASI_LOCUS2705</name>
</gene>
<accession>A0A9N9F1H9</accession>
<organism evidence="13 14">
    <name type="scientific">Paraglomus brasilianum</name>
    <dbReference type="NCBI Taxonomy" id="144538"/>
    <lineage>
        <taxon>Eukaryota</taxon>
        <taxon>Fungi</taxon>
        <taxon>Fungi incertae sedis</taxon>
        <taxon>Mucoromycota</taxon>
        <taxon>Glomeromycotina</taxon>
        <taxon>Glomeromycetes</taxon>
        <taxon>Paraglomerales</taxon>
        <taxon>Paraglomeraceae</taxon>
        <taxon>Paraglomus</taxon>
    </lineage>
</organism>
<keyword evidence="6 11" id="KW-0812">Transmembrane</keyword>
<evidence type="ECO:0000256" key="9">
    <source>
        <dbReference type="ARBA" id="ARBA00023136"/>
    </source>
</evidence>
<feature type="compositionally biased region" description="Polar residues" evidence="10">
    <location>
        <begin position="461"/>
        <end position="473"/>
    </location>
</feature>
<evidence type="ECO:0000313" key="13">
    <source>
        <dbReference type="EMBL" id="CAG8502945.1"/>
    </source>
</evidence>
<dbReference type="OrthoDB" id="2385723at2759"/>
<feature type="transmembrane region" description="Helical" evidence="11">
    <location>
        <begin position="197"/>
        <end position="221"/>
    </location>
</feature>
<evidence type="ECO:0000256" key="2">
    <source>
        <dbReference type="ARBA" id="ARBA00004653"/>
    </source>
</evidence>
<dbReference type="GO" id="GO:0000022">
    <property type="term" value="P:mitotic spindle elongation"/>
    <property type="evidence" value="ECO:0007669"/>
    <property type="project" value="TreeGrafter"/>
</dbReference>
<comment type="subcellular location">
    <subcellularLocation>
        <location evidence="2">Golgi apparatus membrane</location>
        <topology evidence="2">Multi-pass membrane protein</topology>
    </subcellularLocation>
</comment>
<dbReference type="GO" id="GO:0004672">
    <property type="term" value="F:protein kinase activity"/>
    <property type="evidence" value="ECO:0007669"/>
    <property type="project" value="InterPro"/>
</dbReference>
<evidence type="ECO:0000256" key="5">
    <source>
        <dbReference type="ARBA" id="ARBA00020673"/>
    </source>
</evidence>
<dbReference type="SUPFAM" id="SSF56112">
    <property type="entry name" value="Protein kinase-like (PK-like)"/>
    <property type="match status" value="1"/>
</dbReference>
<dbReference type="EMBL" id="CAJVPI010000220">
    <property type="protein sequence ID" value="CAG8502945.1"/>
    <property type="molecule type" value="Genomic_DNA"/>
</dbReference>
<dbReference type="InterPro" id="IPR032816">
    <property type="entry name" value="VTT_dom"/>
</dbReference>
<feature type="region of interest" description="Disordered" evidence="10">
    <location>
        <begin position="461"/>
        <end position="490"/>
    </location>
</feature>
<evidence type="ECO:0000256" key="7">
    <source>
        <dbReference type="ARBA" id="ARBA00022989"/>
    </source>
</evidence>
<feature type="transmembrane region" description="Helical" evidence="11">
    <location>
        <begin position="368"/>
        <end position="389"/>
    </location>
</feature>
<feature type="transmembrane region" description="Helical" evidence="11">
    <location>
        <begin position="157"/>
        <end position="177"/>
    </location>
</feature>
<dbReference type="AlphaFoldDB" id="A0A9N9F1H9"/>
<dbReference type="PANTHER" id="PTHR47549">
    <property type="entry name" value="GOLGI APPARATUS MEMBRANE PROTEIN TVP38-RELATED"/>
    <property type="match status" value="1"/>
</dbReference>
<dbReference type="InterPro" id="IPR051076">
    <property type="entry name" value="Golgi_membrane_TVP38/TMEM64"/>
</dbReference>
<evidence type="ECO:0000256" key="8">
    <source>
        <dbReference type="ARBA" id="ARBA00023034"/>
    </source>
</evidence>
<evidence type="ECO:0000259" key="12">
    <source>
        <dbReference type="Pfam" id="PF09335"/>
    </source>
</evidence>
<evidence type="ECO:0000256" key="3">
    <source>
        <dbReference type="ARBA" id="ARBA00008640"/>
    </source>
</evidence>
<keyword evidence="14" id="KW-1185">Reference proteome</keyword>
<feature type="compositionally biased region" description="Low complexity" evidence="10">
    <location>
        <begin position="66"/>
        <end position="78"/>
    </location>
</feature>
<feature type="transmembrane region" description="Helical" evidence="11">
    <location>
        <begin position="227"/>
        <end position="252"/>
    </location>
</feature>
<evidence type="ECO:0000313" key="14">
    <source>
        <dbReference type="Proteomes" id="UP000789739"/>
    </source>
</evidence>
<dbReference type="PANTHER" id="PTHR47549:SF3">
    <property type="entry name" value="GOLGI APPARATUS MEMBRANE PROTEIN TVP38"/>
    <property type="match status" value="1"/>
</dbReference>
<dbReference type="GO" id="GO:0000139">
    <property type="term" value="C:Golgi membrane"/>
    <property type="evidence" value="ECO:0007669"/>
    <property type="project" value="UniProtKB-SubCell"/>
</dbReference>
<sequence length="939" mass="104613">MSTQTDSQTVGASSSLPDRLQSPTLPVHHVQTLYKQSNKSNSTHSRSLSQSATTFTLGKLSSSTVVSVPVPSSSPTSPISQESTAPIKQIKHRKAFSLSSSASVITFPDDYQVYKHNPNTLPIPVLSSLSSPVHNQASIHPKPNRKSSSFLTILQPWAPIITWAVISLCTLCFVVVYRKEVISALERLAKYVEGLGIGGAIILYALIYITTFPLVIGYSTLITLSGFAFGIVRGFIISYSAALSGAVTVFVISRKWGKAPVRRLLRKNKHMRSIVRAIEKKGFKLLFLIRLAPYPYNVFNTLLSATNIPLQTFACATALSLSKLLIHVYIGSTLSSFSAHFSSEVHEGDGSEGDTSASPLSTADILKISMGVTGIAVAIGVVVYIWLLARRMVKEVEGDEDRYDFEYEYCYDEEGKKSDCNVDDRSDCNDRDALIEKGNQHSESELHECENSGLLVEDINPTSTNESSHSIFSNPFDRSGGGKSKGSTNEHRRTVGFVNSTTSGERGSVFNTIEAVDDESVNSDDSNEAVERIDNQDDGLVQSVATSLELEIEKRRGREFELLYEQEKNKRLRAESIFDATTRGLPSMWNAMEPERRETLWFAPAREALTFDQPPTGNTEKDYQNWFTNKILTQLDDDGSVKAVDSHRLMFLDGKAPDIATHTKRYALTSHAKNWEQVTGFLTDCHHVMFVRAARKVDDLSYNVWYSDPMNLNNHDTTCYLQALLSEIQFHPMTGLTVDLGDMIACTSTSTVFSVVNDAVVKLVNQPDILHNEIRILEKLHDISGVIKLVNLSEKIVDKLHLCHRIGVVHGDVRLANILIDKDNQAVLVDFGCGSIIGELWNGCGPNLPLLSFRLMKSKALLIQPQDDLFMLTQSLYLHLHKEEMLASVKDLSEHSSVLEFWENVFSDKHWGKMQVFCENLEYDALKECICRYDMNHLV</sequence>